<name>A0A0J6FM07_COCPO</name>
<reference evidence="1 2" key="1">
    <citation type="submission" date="2007-06" db="EMBL/GenBank/DDBJ databases">
        <title>The Genome Sequence of Coccidioides posadasii RMSCC_3488.</title>
        <authorList>
            <consortium name="Coccidioides Genome Resources Consortium"/>
            <consortium name="The Broad Institute Genome Sequencing Platform"/>
            <person name="Henn M.R."/>
            <person name="Sykes S."/>
            <person name="Young S."/>
            <person name="Jaffe D."/>
            <person name="Berlin A."/>
            <person name="Alvarez P."/>
            <person name="Butler J."/>
            <person name="Gnerre S."/>
            <person name="Grabherr M."/>
            <person name="Mauceli E."/>
            <person name="Brockman W."/>
            <person name="Kodira C."/>
            <person name="Alvarado L."/>
            <person name="Zeng Q."/>
            <person name="Crawford M."/>
            <person name="Antoine C."/>
            <person name="Devon K."/>
            <person name="Galgiani J."/>
            <person name="Orsborn K."/>
            <person name="Lewis M.L."/>
            <person name="Nusbaum C."/>
            <person name="Galagan J."/>
            <person name="Birren B."/>
        </authorList>
    </citation>
    <scope>NUCLEOTIDE SEQUENCE [LARGE SCALE GENOMIC DNA]</scope>
    <source>
        <strain evidence="1 2">RMSCC 3488</strain>
    </source>
</reference>
<sequence>MARKGGNESPEGVGRMNHFEFMTCVVDRESRFTWKRVVKEMGSQAAPSTRVIEFSPPSPSSRRLTSVRLGHFSCVPARSGGGEHRLPQLGLVDAAPHDSIAPIG</sequence>
<accession>A0A0J6FM07</accession>
<proteinExistence type="predicted"/>
<organism evidence="1 2">
    <name type="scientific">Coccidioides posadasii RMSCC 3488</name>
    <dbReference type="NCBI Taxonomy" id="454284"/>
    <lineage>
        <taxon>Eukaryota</taxon>
        <taxon>Fungi</taxon>
        <taxon>Dikarya</taxon>
        <taxon>Ascomycota</taxon>
        <taxon>Pezizomycotina</taxon>
        <taxon>Eurotiomycetes</taxon>
        <taxon>Eurotiomycetidae</taxon>
        <taxon>Onygenales</taxon>
        <taxon>Onygenaceae</taxon>
        <taxon>Coccidioides</taxon>
    </lineage>
</organism>
<reference evidence="2" key="3">
    <citation type="journal article" date="2010" name="Genome Res.">
        <title>Population genomic sequencing of Coccidioides fungi reveals recent hybridization and transposon control.</title>
        <authorList>
            <person name="Neafsey D.E."/>
            <person name="Barker B.M."/>
            <person name="Sharpton T.J."/>
            <person name="Stajich J.E."/>
            <person name="Park D.J."/>
            <person name="Whiston E."/>
            <person name="Hung C.-Y."/>
            <person name="McMahan C."/>
            <person name="White J."/>
            <person name="Sykes S."/>
            <person name="Heiman D."/>
            <person name="Young S."/>
            <person name="Zeng Q."/>
            <person name="Abouelleil A."/>
            <person name="Aftuck L."/>
            <person name="Bessette D."/>
            <person name="Brown A."/>
            <person name="FitzGerald M."/>
            <person name="Lui A."/>
            <person name="Macdonald J.P."/>
            <person name="Priest M."/>
            <person name="Orbach M.J."/>
            <person name="Galgiani J.N."/>
            <person name="Kirkland T.N."/>
            <person name="Cole G.T."/>
            <person name="Birren B.W."/>
            <person name="Henn M.R."/>
            <person name="Taylor J.W."/>
            <person name="Rounsley S.D."/>
        </authorList>
    </citation>
    <scope>NUCLEOTIDE SEQUENCE [LARGE SCALE GENOMIC DNA]</scope>
    <source>
        <strain evidence="2">RMSCC 3488</strain>
    </source>
</reference>
<gene>
    <name evidence="1" type="ORF">CPAG_06226</name>
</gene>
<evidence type="ECO:0000313" key="2">
    <source>
        <dbReference type="Proteomes" id="UP000054567"/>
    </source>
</evidence>
<reference evidence="2" key="2">
    <citation type="journal article" date="2009" name="Genome Res.">
        <title>Comparative genomic analyses of the human fungal pathogens Coccidioides and their relatives.</title>
        <authorList>
            <person name="Sharpton T.J."/>
            <person name="Stajich J.E."/>
            <person name="Rounsley S.D."/>
            <person name="Gardner M.J."/>
            <person name="Wortman J.R."/>
            <person name="Jordar V.S."/>
            <person name="Maiti R."/>
            <person name="Kodira C.D."/>
            <person name="Neafsey D.E."/>
            <person name="Zeng Q."/>
            <person name="Hung C.-Y."/>
            <person name="McMahan C."/>
            <person name="Muszewska A."/>
            <person name="Grynberg M."/>
            <person name="Mandel M.A."/>
            <person name="Kellner E.M."/>
            <person name="Barker B.M."/>
            <person name="Galgiani J.N."/>
            <person name="Orbach M.J."/>
            <person name="Kirkland T.N."/>
            <person name="Cole G.T."/>
            <person name="Henn M.R."/>
            <person name="Birren B.W."/>
            <person name="Taylor J.W."/>
        </authorList>
    </citation>
    <scope>NUCLEOTIDE SEQUENCE [LARGE SCALE GENOMIC DNA]</scope>
    <source>
        <strain evidence="2">RMSCC 3488</strain>
    </source>
</reference>
<protein>
    <submittedName>
        <fullName evidence="1">Uncharacterized protein</fullName>
    </submittedName>
</protein>
<evidence type="ECO:0000313" key="1">
    <source>
        <dbReference type="EMBL" id="KMM69914.1"/>
    </source>
</evidence>
<dbReference type="Proteomes" id="UP000054567">
    <property type="component" value="Unassembled WGS sequence"/>
</dbReference>
<dbReference type="EMBL" id="DS268112">
    <property type="protein sequence ID" value="KMM69914.1"/>
    <property type="molecule type" value="Genomic_DNA"/>
</dbReference>
<dbReference type="AlphaFoldDB" id="A0A0J6FM07"/>
<dbReference type="VEuPathDB" id="FungiDB:CPAG_06226"/>